<dbReference type="AlphaFoldDB" id="A0A7S4G9Y5"/>
<accession>A0A7S4G9Y5</accession>
<dbReference type="EMBL" id="HBJA01120220">
    <property type="protein sequence ID" value="CAE0830082.1"/>
    <property type="molecule type" value="Transcribed_RNA"/>
</dbReference>
<organism evidence="2">
    <name type="scientific">Eutreptiella gymnastica</name>
    <dbReference type="NCBI Taxonomy" id="73025"/>
    <lineage>
        <taxon>Eukaryota</taxon>
        <taxon>Discoba</taxon>
        <taxon>Euglenozoa</taxon>
        <taxon>Euglenida</taxon>
        <taxon>Spirocuta</taxon>
        <taxon>Euglenophyceae</taxon>
        <taxon>Eutreptiales</taxon>
        <taxon>Eutreptiaceae</taxon>
        <taxon>Eutreptiella</taxon>
    </lineage>
</organism>
<reference evidence="2" key="1">
    <citation type="submission" date="2021-01" db="EMBL/GenBank/DDBJ databases">
        <authorList>
            <person name="Corre E."/>
            <person name="Pelletier E."/>
            <person name="Niang G."/>
            <person name="Scheremetjew M."/>
            <person name="Finn R."/>
            <person name="Kale V."/>
            <person name="Holt S."/>
            <person name="Cochrane G."/>
            <person name="Meng A."/>
            <person name="Brown T."/>
            <person name="Cohen L."/>
        </authorList>
    </citation>
    <scope>NUCLEOTIDE SEQUENCE</scope>
    <source>
        <strain evidence="2">CCMP1594</strain>
    </source>
</reference>
<sequence length="181" mass="19668">MVRRDGRALIRLLKRKGYRDGALNSHSFVGMTKEAAPSGHHCSCQQAPHTTPQICSSPVRLHLLFSRGRPQRHRFRSAKRTTERRGQSKLGASGAGVSMHRFDAGRNKGFHLPVRAAVIEGGGRAEERLAPQRVTVQFNSGAGVSLGVFLGGLTLPLPCLGPSPWSLTSGRQDRASRVKSK</sequence>
<protein>
    <submittedName>
        <fullName evidence="2">Uncharacterized protein</fullName>
    </submittedName>
</protein>
<evidence type="ECO:0000256" key="1">
    <source>
        <dbReference type="SAM" id="MobiDB-lite"/>
    </source>
</evidence>
<proteinExistence type="predicted"/>
<gene>
    <name evidence="2" type="ORF">EGYM00163_LOCUS41362</name>
</gene>
<evidence type="ECO:0000313" key="2">
    <source>
        <dbReference type="EMBL" id="CAE0830082.1"/>
    </source>
</evidence>
<name>A0A7S4G9Y5_9EUGL</name>
<feature type="region of interest" description="Disordered" evidence="1">
    <location>
        <begin position="73"/>
        <end position="95"/>
    </location>
</feature>